<organism evidence="3 4">
    <name type="scientific">Filimonas effusa</name>
    <dbReference type="NCBI Taxonomy" id="2508721"/>
    <lineage>
        <taxon>Bacteria</taxon>
        <taxon>Pseudomonadati</taxon>
        <taxon>Bacteroidota</taxon>
        <taxon>Chitinophagia</taxon>
        <taxon>Chitinophagales</taxon>
        <taxon>Chitinophagaceae</taxon>
        <taxon>Filimonas</taxon>
    </lineage>
</organism>
<dbReference type="GO" id="GO:0046872">
    <property type="term" value="F:metal ion binding"/>
    <property type="evidence" value="ECO:0007669"/>
    <property type="project" value="InterPro"/>
</dbReference>
<evidence type="ECO:0000313" key="3">
    <source>
        <dbReference type="EMBL" id="RXK86258.1"/>
    </source>
</evidence>
<evidence type="ECO:0000313" key="4">
    <source>
        <dbReference type="Proteomes" id="UP000290545"/>
    </source>
</evidence>
<keyword evidence="2" id="KW-0732">Signal</keyword>
<proteinExistence type="predicted"/>
<dbReference type="Proteomes" id="UP000290545">
    <property type="component" value="Unassembled WGS sequence"/>
</dbReference>
<sequence>MMKRSLALLCGVFLFLATQAQTPKTPQWVTFKSPQLKCWECKDRLEKYLFREKGPNNDSGIMKWQIVMSTGTIRIQYYPTLIDAGYLKTVINNAGFDTEDSKATEDSYKMLPPVCKRPEEGGGPQKGKPCNIPPMQ</sequence>
<name>A0A4Q1DBG6_9BACT</name>
<comment type="caution">
    <text evidence="3">The sequence shown here is derived from an EMBL/GenBank/DDBJ whole genome shotgun (WGS) entry which is preliminary data.</text>
</comment>
<gene>
    <name evidence="3" type="ORF">ESB13_05470</name>
</gene>
<dbReference type="SUPFAM" id="SSF55008">
    <property type="entry name" value="HMA, heavy metal-associated domain"/>
    <property type="match status" value="1"/>
</dbReference>
<dbReference type="RefSeq" id="WP_129002008.1">
    <property type="nucleotide sequence ID" value="NZ_SDHZ01000001.1"/>
</dbReference>
<protein>
    <submittedName>
        <fullName evidence="3">Uncharacterized protein</fullName>
    </submittedName>
</protein>
<dbReference type="EMBL" id="SDHZ01000001">
    <property type="protein sequence ID" value="RXK86258.1"/>
    <property type="molecule type" value="Genomic_DNA"/>
</dbReference>
<feature type="chain" id="PRO_5020948641" evidence="2">
    <location>
        <begin position="21"/>
        <end position="136"/>
    </location>
</feature>
<dbReference type="InterPro" id="IPR036163">
    <property type="entry name" value="HMA_dom_sf"/>
</dbReference>
<dbReference type="AlphaFoldDB" id="A0A4Q1DBG6"/>
<evidence type="ECO:0000256" key="2">
    <source>
        <dbReference type="SAM" id="SignalP"/>
    </source>
</evidence>
<evidence type="ECO:0000256" key="1">
    <source>
        <dbReference type="SAM" id="MobiDB-lite"/>
    </source>
</evidence>
<reference evidence="3 4" key="1">
    <citation type="submission" date="2019-01" db="EMBL/GenBank/DDBJ databases">
        <title>Filimonas sp. strain TTM-71.</title>
        <authorList>
            <person name="Chen W.-M."/>
        </authorList>
    </citation>
    <scope>NUCLEOTIDE SEQUENCE [LARGE SCALE GENOMIC DNA]</scope>
    <source>
        <strain evidence="3 4">TTM-71</strain>
    </source>
</reference>
<keyword evidence="4" id="KW-1185">Reference proteome</keyword>
<accession>A0A4Q1DBG6</accession>
<feature type="region of interest" description="Disordered" evidence="1">
    <location>
        <begin position="112"/>
        <end position="136"/>
    </location>
</feature>
<dbReference type="Gene3D" id="3.30.70.100">
    <property type="match status" value="1"/>
</dbReference>
<dbReference type="OrthoDB" id="5513217at2"/>
<feature type="signal peptide" evidence="2">
    <location>
        <begin position="1"/>
        <end position="20"/>
    </location>
</feature>